<keyword evidence="6 15" id="KW-0547">Nucleotide-binding</keyword>
<feature type="domain" description="GMPS ATP-PPase" evidence="16">
    <location>
        <begin position="210"/>
        <end position="410"/>
    </location>
</feature>
<keyword evidence="7 15" id="KW-0332">GMP biosynthesis</keyword>
<comment type="pathway">
    <text evidence="2">Purine metabolism; GMP biosynthesis; GMP from XMP (L-Gln route): step 1/1.</text>
</comment>
<dbReference type="InterPro" id="IPR017926">
    <property type="entry name" value="GATASE"/>
</dbReference>
<evidence type="ECO:0000259" key="16">
    <source>
        <dbReference type="PROSITE" id="PS51553"/>
    </source>
</evidence>
<dbReference type="Gene3D" id="3.40.50.880">
    <property type="match status" value="1"/>
</dbReference>
<dbReference type="PROSITE" id="PS51553">
    <property type="entry name" value="GMPS_ATP_PPASE"/>
    <property type="match status" value="1"/>
</dbReference>
<dbReference type="CDD" id="cd01997">
    <property type="entry name" value="GMP_synthase_C"/>
    <property type="match status" value="1"/>
</dbReference>
<evidence type="ECO:0000256" key="14">
    <source>
        <dbReference type="ARBA" id="ARBA00049404"/>
    </source>
</evidence>
<evidence type="ECO:0000256" key="15">
    <source>
        <dbReference type="PROSITE-ProRule" id="PRU00886"/>
    </source>
</evidence>
<evidence type="ECO:0000256" key="1">
    <source>
        <dbReference type="ARBA" id="ARBA00004514"/>
    </source>
</evidence>
<dbReference type="PRINTS" id="PR00097">
    <property type="entry name" value="ANTSNTHASEII"/>
</dbReference>
<evidence type="ECO:0000313" key="18">
    <source>
        <dbReference type="Proteomes" id="UP000635477"/>
    </source>
</evidence>
<dbReference type="NCBIfam" id="TIGR00888">
    <property type="entry name" value="guaA_Nterm"/>
    <property type="match status" value="1"/>
</dbReference>
<accession>A0A8H4URU8</accession>
<comment type="subcellular location">
    <subcellularLocation>
        <location evidence="1">Cytoplasm</location>
        <location evidence="1">Cytosol</location>
    </subcellularLocation>
</comment>
<dbReference type="SUPFAM" id="SSF52317">
    <property type="entry name" value="Class I glutamine amidotransferase-like"/>
    <property type="match status" value="1"/>
</dbReference>
<evidence type="ECO:0000256" key="8">
    <source>
        <dbReference type="ARBA" id="ARBA00022755"/>
    </source>
</evidence>
<dbReference type="InterPro" id="IPR014729">
    <property type="entry name" value="Rossmann-like_a/b/a_fold"/>
</dbReference>
<comment type="caution">
    <text evidence="17">The sequence shown here is derived from an EMBL/GenBank/DDBJ whole genome shotgun (WGS) entry which is preliminary data.</text>
</comment>
<dbReference type="GO" id="GO:0005524">
    <property type="term" value="F:ATP binding"/>
    <property type="evidence" value="ECO:0007669"/>
    <property type="project" value="UniProtKB-UniRule"/>
</dbReference>
<proteinExistence type="predicted"/>
<dbReference type="SUPFAM" id="SSF54810">
    <property type="entry name" value="GMP synthetase C-terminal dimerisation domain"/>
    <property type="match status" value="1"/>
</dbReference>
<gene>
    <name evidence="17" type="ORF">FZEAL_2179</name>
</gene>
<evidence type="ECO:0000256" key="2">
    <source>
        <dbReference type="ARBA" id="ARBA00005153"/>
    </source>
</evidence>
<dbReference type="Gene3D" id="3.40.50.620">
    <property type="entry name" value="HUPs"/>
    <property type="match status" value="1"/>
</dbReference>
<dbReference type="OrthoDB" id="1724632at2759"/>
<keyword evidence="18" id="KW-1185">Reference proteome</keyword>
<keyword evidence="8 15" id="KW-0658">Purine biosynthesis</keyword>
<evidence type="ECO:0000256" key="10">
    <source>
        <dbReference type="ARBA" id="ARBA00022962"/>
    </source>
</evidence>
<reference evidence="17" key="2">
    <citation type="submission" date="2020-05" db="EMBL/GenBank/DDBJ databases">
        <authorList>
            <person name="Kim H.-S."/>
            <person name="Proctor R.H."/>
            <person name="Brown D.W."/>
        </authorList>
    </citation>
    <scope>NUCLEOTIDE SEQUENCE</scope>
    <source>
        <strain evidence="17">NRRL 22465</strain>
    </source>
</reference>
<evidence type="ECO:0000256" key="9">
    <source>
        <dbReference type="ARBA" id="ARBA00022840"/>
    </source>
</evidence>
<keyword evidence="9 15" id="KW-0067">ATP-binding</keyword>
<organism evidence="17 18">
    <name type="scientific">Fusarium zealandicum</name>
    <dbReference type="NCBI Taxonomy" id="1053134"/>
    <lineage>
        <taxon>Eukaryota</taxon>
        <taxon>Fungi</taxon>
        <taxon>Dikarya</taxon>
        <taxon>Ascomycota</taxon>
        <taxon>Pezizomycotina</taxon>
        <taxon>Sordariomycetes</taxon>
        <taxon>Hypocreomycetidae</taxon>
        <taxon>Hypocreales</taxon>
        <taxon>Nectriaceae</taxon>
        <taxon>Fusarium</taxon>
        <taxon>Fusarium staphyleae species complex</taxon>
    </lineage>
</organism>
<name>A0A8H4URU8_9HYPO</name>
<dbReference type="NCBIfam" id="TIGR00884">
    <property type="entry name" value="guaA_Cterm"/>
    <property type="match status" value="1"/>
</dbReference>
<dbReference type="InterPro" id="IPR001674">
    <property type="entry name" value="GMP_synth_C"/>
</dbReference>
<dbReference type="Pfam" id="PF00117">
    <property type="entry name" value="GATase"/>
    <property type="match status" value="1"/>
</dbReference>
<comment type="catalytic activity">
    <reaction evidence="14">
        <text>XMP + L-glutamine + ATP + H2O = GMP + L-glutamate + AMP + diphosphate + 2 H(+)</text>
        <dbReference type="Rhea" id="RHEA:11680"/>
        <dbReference type="ChEBI" id="CHEBI:15377"/>
        <dbReference type="ChEBI" id="CHEBI:15378"/>
        <dbReference type="ChEBI" id="CHEBI:29985"/>
        <dbReference type="ChEBI" id="CHEBI:30616"/>
        <dbReference type="ChEBI" id="CHEBI:33019"/>
        <dbReference type="ChEBI" id="CHEBI:57464"/>
        <dbReference type="ChEBI" id="CHEBI:58115"/>
        <dbReference type="ChEBI" id="CHEBI:58359"/>
        <dbReference type="ChEBI" id="CHEBI:456215"/>
        <dbReference type="EC" id="6.3.5.2"/>
    </reaction>
</comment>
<sequence length="533" mass="59019">MATEMDAEAPHNNFDTILVLDFGSQTSHLILRRLRALSIYAEMLPCTTKLADLTWKPKGVILSGGPSSVYDKDSPHVDPAVFELGVPILGICLAMEIAWQTNSANVARGTAREYGHADVAIHKVDSDVDRLFAGLGETMHAYMSHFDKLVRLPEGFVVVAKTANSEFAGIAHQTKPIFGVQFHPELEHTPRGSELLRNFSVDICGAQANWVMSDFIEQEIARIRKLVGDKAQVIGAVSGGVDSTVAAKLMKEAIGDRFHAILVDNGLMRLNECKEVKETLQKHLGINLTVVDSAELFLGRLKGVREPEKKRKIIGETFIDLFEQEAIRIEKDAENTPNAGKVSWFLQGTLYPDVIESLSFKGPSATIKTHHNRMMDGQGLRLLEPLRELFKDECRALGRRLQIHEDLVNRHPFPGPGIGVRVLGDITPERVEIARKADHIFISMIKEAGIYNEATYAGLDTNKAVGVMGDTRVYGYIVILRAVTTSDFMSAEPYEFSFDLLKAMARRIVNEVDGVSRVTYDLSSKPPGTIELE</sequence>
<dbReference type="EC" id="6.3.5.2" evidence="4"/>
<reference evidence="17" key="1">
    <citation type="journal article" date="2020" name="BMC Genomics">
        <title>Correction to: Identification and distribution of gene clusters required for synthesis of sphingolipid metabolism inhibitors in diverse species of the filamentous fungus Fusarium.</title>
        <authorList>
            <person name="Kim H.S."/>
            <person name="Lohmar J.M."/>
            <person name="Busman M."/>
            <person name="Brown D.W."/>
            <person name="Naumann T.A."/>
            <person name="Divon H.H."/>
            <person name="Lysoe E."/>
            <person name="Uhlig S."/>
            <person name="Proctor R.H."/>
        </authorList>
    </citation>
    <scope>NUCLEOTIDE SEQUENCE</scope>
    <source>
        <strain evidence="17">NRRL 22465</strain>
    </source>
</reference>
<dbReference type="AlphaFoldDB" id="A0A8H4URU8"/>
<evidence type="ECO:0000256" key="7">
    <source>
        <dbReference type="ARBA" id="ARBA00022749"/>
    </source>
</evidence>
<dbReference type="PROSITE" id="PS51273">
    <property type="entry name" value="GATASE_TYPE_1"/>
    <property type="match status" value="1"/>
</dbReference>
<dbReference type="GO" id="GO:0003921">
    <property type="term" value="F:GMP synthase activity"/>
    <property type="evidence" value="ECO:0007669"/>
    <property type="project" value="InterPro"/>
</dbReference>
<evidence type="ECO:0000256" key="3">
    <source>
        <dbReference type="ARBA" id="ARBA00011738"/>
    </source>
</evidence>
<evidence type="ECO:0000256" key="12">
    <source>
        <dbReference type="ARBA" id="ARBA00031356"/>
    </source>
</evidence>
<dbReference type="EMBL" id="JABEYC010000132">
    <property type="protein sequence ID" value="KAF4982156.1"/>
    <property type="molecule type" value="Genomic_DNA"/>
</dbReference>
<dbReference type="CDD" id="cd01742">
    <property type="entry name" value="GATase1_GMP_Synthase"/>
    <property type="match status" value="1"/>
</dbReference>
<feature type="binding site" evidence="15">
    <location>
        <begin position="238"/>
        <end position="244"/>
    </location>
    <ligand>
        <name>ATP</name>
        <dbReference type="ChEBI" id="CHEBI:30616"/>
    </ligand>
</feature>
<dbReference type="InterPro" id="IPR022310">
    <property type="entry name" value="NAD/GMP_synthase"/>
</dbReference>
<evidence type="ECO:0000256" key="6">
    <source>
        <dbReference type="ARBA" id="ARBA00022741"/>
    </source>
</evidence>
<keyword evidence="5" id="KW-0436">Ligase</keyword>
<evidence type="ECO:0000256" key="5">
    <source>
        <dbReference type="ARBA" id="ARBA00022598"/>
    </source>
</evidence>
<comment type="subunit">
    <text evidence="3">Homodimer.</text>
</comment>
<evidence type="ECO:0000256" key="11">
    <source>
        <dbReference type="ARBA" id="ARBA00030464"/>
    </source>
</evidence>
<dbReference type="Proteomes" id="UP000635477">
    <property type="component" value="Unassembled WGS sequence"/>
</dbReference>
<dbReference type="InterPro" id="IPR029062">
    <property type="entry name" value="Class_I_gatase-like"/>
</dbReference>
<dbReference type="PANTHER" id="PTHR11922:SF2">
    <property type="entry name" value="GMP SYNTHASE [GLUTAMINE-HYDROLYZING]"/>
    <property type="match status" value="1"/>
</dbReference>
<keyword evidence="10" id="KW-0315">Glutamine amidotransferase</keyword>
<dbReference type="PRINTS" id="PR00096">
    <property type="entry name" value="GATASE"/>
</dbReference>
<dbReference type="InterPro" id="IPR004739">
    <property type="entry name" value="GMP_synth_GATase"/>
</dbReference>
<dbReference type="Gene3D" id="3.30.300.10">
    <property type="match status" value="1"/>
</dbReference>
<dbReference type="UniPathway" id="UPA00189">
    <property type="reaction ID" value="UER00296"/>
</dbReference>
<dbReference type="PANTHER" id="PTHR11922">
    <property type="entry name" value="GMP SYNTHASE-RELATED"/>
    <property type="match status" value="1"/>
</dbReference>
<evidence type="ECO:0000256" key="4">
    <source>
        <dbReference type="ARBA" id="ARBA00012746"/>
    </source>
</evidence>
<dbReference type="GO" id="GO:0005829">
    <property type="term" value="C:cytosol"/>
    <property type="evidence" value="ECO:0007669"/>
    <property type="project" value="UniProtKB-SubCell"/>
</dbReference>
<dbReference type="NCBIfam" id="NF000848">
    <property type="entry name" value="PRK00074.1"/>
    <property type="match status" value="1"/>
</dbReference>
<comment type="function">
    <text evidence="13">Catalyzes the conversion of xanthine monophosphate (XMP) to GMP in the presence of glutamine and ATP through an adenyl-XMP intermediate.</text>
</comment>
<evidence type="ECO:0000313" key="17">
    <source>
        <dbReference type="EMBL" id="KAF4982156.1"/>
    </source>
</evidence>
<evidence type="ECO:0000256" key="13">
    <source>
        <dbReference type="ARBA" id="ARBA00044933"/>
    </source>
</evidence>
<protein>
    <recommendedName>
        <fullName evidence="4">GMP synthase (glutamine-hydrolyzing)</fullName>
        <ecNumber evidence="4">6.3.5.2</ecNumber>
    </recommendedName>
    <alternativeName>
        <fullName evidence="11">GMP synthetase</fullName>
    </alternativeName>
    <alternativeName>
        <fullName evidence="12">Glutamine amidotransferase</fullName>
    </alternativeName>
</protein>
<dbReference type="InterPro" id="IPR025777">
    <property type="entry name" value="GMPS_ATP_PPase_dom"/>
</dbReference>
<dbReference type="Pfam" id="PF00958">
    <property type="entry name" value="GMP_synt_C"/>
    <property type="match status" value="1"/>
</dbReference>
<dbReference type="SUPFAM" id="SSF52402">
    <property type="entry name" value="Adenine nucleotide alpha hydrolases-like"/>
    <property type="match status" value="1"/>
</dbReference>
<dbReference type="FunFam" id="3.40.50.880:FF:000001">
    <property type="entry name" value="GMP synthase [glutamine-hydrolyzing]"/>
    <property type="match status" value="1"/>
</dbReference>
<dbReference type="Pfam" id="PF02540">
    <property type="entry name" value="NAD_synthase"/>
    <property type="match status" value="1"/>
</dbReference>